<dbReference type="InterPro" id="IPR016032">
    <property type="entry name" value="Sig_transdc_resp-reg_C-effctor"/>
</dbReference>
<dbReference type="InterPro" id="IPR027417">
    <property type="entry name" value="P-loop_NTPase"/>
</dbReference>
<organism evidence="7 8">
    <name type="scientific">Bailinhaonella thermotolerans</name>
    <dbReference type="NCBI Taxonomy" id="1070861"/>
    <lineage>
        <taxon>Bacteria</taxon>
        <taxon>Bacillati</taxon>
        <taxon>Actinomycetota</taxon>
        <taxon>Actinomycetes</taxon>
        <taxon>Streptosporangiales</taxon>
        <taxon>Streptosporangiaceae</taxon>
        <taxon>Bailinhaonella</taxon>
    </lineage>
</organism>
<dbReference type="SUPFAM" id="SSF46894">
    <property type="entry name" value="C-terminal effector domain of the bipartite response regulators"/>
    <property type="match status" value="1"/>
</dbReference>
<dbReference type="AlphaFoldDB" id="A0A3A4AYD0"/>
<name>A0A3A4AYD0_9ACTN</name>
<dbReference type="PROSITE" id="PS50005">
    <property type="entry name" value="TPR"/>
    <property type="match status" value="1"/>
</dbReference>
<dbReference type="InterPro" id="IPR019734">
    <property type="entry name" value="TPR_rpt"/>
</dbReference>
<proteinExistence type="inferred from homology"/>
<dbReference type="GO" id="GO:0000160">
    <property type="term" value="P:phosphorelay signal transduction system"/>
    <property type="evidence" value="ECO:0007669"/>
    <property type="project" value="InterPro"/>
</dbReference>
<evidence type="ECO:0000256" key="2">
    <source>
        <dbReference type="ARBA" id="ARBA00023125"/>
    </source>
</evidence>
<dbReference type="SMART" id="SM01043">
    <property type="entry name" value="BTAD"/>
    <property type="match status" value="1"/>
</dbReference>
<keyword evidence="3" id="KW-0802">TPR repeat</keyword>
<evidence type="ECO:0000313" key="8">
    <source>
        <dbReference type="Proteomes" id="UP000265768"/>
    </source>
</evidence>
<dbReference type="PANTHER" id="PTHR47691">
    <property type="entry name" value="REGULATOR-RELATED"/>
    <property type="match status" value="1"/>
</dbReference>
<dbReference type="Gene3D" id="1.10.10.10">
    <property type="entry name" value="Winged helix-like DNA-binding domain superfamily/Winged helix DNA-binding domain"/>
    <property type="match status" value="1"/>
</dbReference>
<evidence type="ECO:0000313" key="7">
    <source>
        <dbReference type="EMBL" id="RJL32506.1"/>
    </source>
</evidence>
<sequence length="1077" mass="115650">MDLALTLLDGVRWRGGRVVGERARTLLAVLALHGPAGASDERLVEELWHDEPPANPTKALQVVVSRTRAATGADAVVRTARGYRLGLAEDQVDLWLLGALVRQARDALGEGDSGLARRRAEEALRLVPAGAEDAPEAPDGPHAVAAEHAAGHAAAARRVLGLALGSEGEHEAALPLLEEAVAARPRDEETVVRLLRSEAAVRGAAAALERYERYRAGLAEDLGADPGPELARVHAELLVADRPVREGVLYDGSSLLGRDEDVRAVRALMQSARVVSIVGPGGLGKTRLAHVVGRRAPQPVVHFVELVGVSSPEGVIGEVGSALGVRDSVSARRTLTPEQRADIRSRIARQLDQVPALLILDNCEHVIGAVADLVAFVTATTRDARVLTTSRAPLSIPAERVYPLGELSPADAVELFRQRATAARPGARIDEGVAAEIVSRLDGLPLAIELAAAKVRVMSAEEINRRLADRFTLLRGGNRTAPDRHRTLLAVIDWSWNLLEEPARRALRWLSLFGDGFTLEAAERVLGPDALPAVHALAEQSLLSVRETPYGLRYRMLETVREFGRLRLREAGEEDAARAAVRAWATEYAAENAAVLFGPDQFAAVDALRAEDGNLADLLRQALAGADPETAVRLMAGLGGLWSVRGDHARILALREGFARVVAGWRPPPELEEAARVALLIVIMNNVTIGDNSDDLLRGLLRDLPIRETTDPRLAGLAQVVLTIDPSGRGGGHERLEELAGSADRDVALMATLSSASVLENAGDMAAAVAAAERGLEIVREDDGPWMSATLHTILSQLAIRLGDHARAVRHARAALPTLSRIGATDDETQIRSVLLFAALAAGDQEAAEAELAEIIKLSDSPLLSGLTILPLCAAELALARGDTAAALAEFRQGVRRARELRLPGVPATDYNPWVVMAEAVALTAHAHHGGPRDLAPGEELFRLAVTARLKALLSVENPYLDYPVCGTALFAVGSWSLLRGAWDPRDAVRLLVLAERFAYNRSTPVMAFERIEPYAEAAAPGVIAAVRAEYGDRRPPDLLGEARDLAERLSREYREPAERREHREEREHGGRQGGRD</sequence>
<dbReference type="Pfam" id="PF13401">
    <property type="entry name" value="AAA_22"/>
    <property type="match status" value="1"/>
</dbReference>
<dbReference type="InterPro" id="IPR005158">
    <property type="entry name" value="BTAD"/>
</dbReference>
<dbReference type="InterPro" id="IPR001867">
    <property type="entry name" value="OmpR/PhoB-type_DNA-bd"/>
</dbReference>
<dbReference type="SUPFAM" id="SSF48452">
    <property type="entry name" value="TPR-like"/>
    <property type="match status" value="2"/>
</dbReference>
<dbReference type="InterPro" id="IPR011990">
    <property type="entry name" value="TPR-like_helical_dom_sf"/>
</dbReference>
<dbReference type="Gene3D" id="1.25.40.10">
    <property type="entry name" value="Tetratricopeptide repeat domain"/>
    <property type="match status" value="2"/>
</dbReference>
<dbReference type="Gene3D" id="3.40.50.300">
    <property type="entry name" value="P-loop containing nucleotide triphosphate hydrolases"/>
    <property type="match status" value="1"/>
</dbReference>
<dbReference type="GO" id="GO:0006355">
    <property type="term" value="P:regulation of DNA-templated transcription"/>
    <property type="evidence" value="ECO:0007669"/>
    <property type="project" value="InterPro"/>
</dbReference>
<dbReference type="SUPFAM" id="SSF52540">
    <property type="entry name" value="P-loop containing nucleoside triphosphate hydrolases"/>
    <property type="match status" value="1"/>
</dbReference>
<dbReference type="GO" id="GO:0003677">
    <property type="term" value="F:DNA binding"/>
    <property type="evidence" value="ECO:0007669"/>
    <property type="project" value="UniProtKB-KW"/>
</dbReference>
<dbReference type="Proteomes" id="UP000265768">
    <property type="component" value="Unassembled WGS sequence"/>
</dbReference>
<dbReference type="InterPro" id="IPR036388">
    <property type="entry name" value="WH-like_DNA-bd_sf"/>
</dbReference>
<keyword evidence="2" id="KW-0238">DNA-binding</keyword>
<accession>A0A3A4AYD0</accession>
<comment type="similarity">
    <text evidence="1">Belongs to the AfsR/DnrI/RedD regulatory family.</text>
</comment>
<dbReference type="Pfam" id="PF03704">
    <property type="entry name" value="BTAD"/>
    <property type="match status" value="1"/>
</dbReference>
<dbReference type="EMBL" id="QZEY01000004">
    <property type="protein sequence ID" value="RJL32506.1"/>
    <property type="molecule type" value="Genomic_DNA"/>
</dbReference>
<dbReference type="OrthoDB" id="3194665at2"/>
<dbReference type="PANTHER" id="PTHR47691:SF3">
    <property type="entry name" value="HTH-TYPE TRANSCRIPTIONAL REGULATOR RV0890C-RELATED"/>
    <property type="match status" value="1"/>
</dbReference>
<dbReference type="SMART" id="SM00862">
    <property type="entry name" value="Trans_reg_C"/>
    <property type="match status" value="1"/>
</dbReference>
<feature type="domain" description="Bacterial transcriptional activator" evidence="6">
    <location>
        <begin position="92"/>
        <end position="238"/>
    </location>
</feature>
<feature type="repeat" description="TPR" evidence="3">
    <location>
        <begin position="154"/>
        <end position="187"/>
    </location>
</feature>
<reference evidence="7 8" key="1">
    <citation type="submission" date="2018-09" db="EMBL/GenBank/DDBJ databases">
        <title>YIM 75507 draft genome.</title>
        <authorList>
            <person name="Tang S."/>
            <person name="Feng Y."/>
        </authorList>
    </citation>
    <scope>NUCLEOTIDE SEQUENCE [LARGE SCALE GENOMIC DNA]</scope>
    <source>
        <strain evidence="7 8">YIM 75507</strain>
    </source>
</reference>
<dbReference type="InterPro" id="IPR049945">
    <property type="entry name" value="AAA_22"/>
</dbReference>
<keyword evidence="8" id="KW-1185">Reference proteome</keyword>
<dbReference type="PRINTS" id="PR00364">
    <property type="entry name" value="DISEASERSIST"/>
</dbReference>
<comment type="caution">
    <text evidence="7">The sequence shown here is derived from an EMBL/GenBank/DDBJ whole genome shotgun (WGS) entry which is preliminary data.</text>
</comment>
<evidence type="ECO:0000259" key="5">
    <source>
        <dbReference type="SMART" id="SM00862"/>
    </source>
</evidence>
<dbReference type="RefSeq" id="WP_119926755.1">
    <property type="nucleotide sequence ID" value="NZ_QZEY01000004.1"/>
</dbReference>
<evidence type="ECO:0000256" key="3">
    <source>
        <dbReference type="PROSITE-ProRule" id="PRU00339"/>
    </source>
</evidence>
<feature type="region of interest" description="Disordered" evidence="4">
    <location>
        <begin position="1050"/>
        <end position="1077"/>
    </location>
</feature>
<evidence type="ECO:0000256" key="1">
    <source>
        <dbReference type="ARBA" id="ARBA00005820"/>
    </source>
</evidence>
<evidence type="ECO:0000259" key="6">
    <source>
        <dbReference type="SMART" id="SM01043"/>
    </source>
</evidence>
<evidence type="ECO:0000256" key="4">
    <source>
        <dbReference type="SAM" id="MobiDB-lite"/>
    </source>
</evidence>
<feature type="domain" description="OmpR/PhoB-type" evidence="5">
    <location>
        <begin position="16"/>
        <end position="85"/>
    </location>
</feature>
<dbReference type="GO" id="GO:0043531">
    <property type="term" value="F:ADP binding"/>
    <property type="evidence" value="ECO:0007669"/>
    <property type="project" value="InterPro"/>
</dbReference>
<protein>
    <submittedName>
        <fullName evidence="7">Transcriptional regulator</fullName>
    </submittedName>
</protein>
<gene>
    <name evidence="7" type="ORF">D5H75_13340</name>
</gene>